<dbReference type="Pfam" id="PF03992">
    <property type="entry name" value="ABM"/>
    <property type="match status" value="1"/>
</dbReference>
<dbReference type="STRING" id="137265.SAMN05421684_2739"/>
<dbReference type="AlphaFoldDB" id="A0A1H3PB01"/>
<gene>
    <name evidence="2" type="ORF">SAMN05421684_2739</name>
</gene>
<keyword evidence="2" id="KW-0503">Monooxygenase</keyword>
<sequence>MILEVALIDIRPGEEEAFAAAYRKAHPIVRGTPGFRSIRMTRGVESPSRFVLLVEWDSVEAHLENFRASERFNEWRGLIGQYFAGPPLVEHFTDVPTDA</sequence>
<protein>
    <submittedName>
        <fullName evidence="2">Heme-degrading monooxygenase HmoA</fullName>
    </submittedName>
</protein>
<dbReference type="Gene3D" id="3.30.70.100">
    <property type="match status" value="1"/>
</dbReference>
<dbReference type="PROSITE" id="PS51725">
    <property type="entry name" value="ABM"/>
    <property type="match status" value="1"/>
</dbReference>
<dbReference type="OrthoDB" id="9798157at2"/>
<accession>A0A1H3PB01</accession>
<evidence type="ECO:0000259" key="1">
    <source>
        <dbReference type="PROSITE" id="PS51725"/>
    </source>
</evidence>
<dbReference type="InterPro" id="IPR007138">
    <property type="entry name" value="ABM_dom"/>
</dbReference>
<dbReference type="EMBL" id="FNQB01000001">
    <property type="protein sequence ID" value="SDY98322.1"/>
    <property type="molecule type" value="Genomic_DNA"/>
</dbReference>
<dbReference type="SUPFAM" id="SSF54909">
    <property type="entry name" value="Dimeric alpha+beta barrel"/>
    <property type="match status" value="1"/>
</dbReference>
<dbReference type="RefSeq" id="WP_090790716.1">
    <property type="nucleotide sequence ID" value="NZ_BOND01000024.1"/>
</dbReference>
<dbReference type="Proteomes" id="UP000199632">
    <property type="component" value="Unassembled WGS sequence"/>
</dbReference>
<evidence type="ECO:0000313" key="3">
    <source>
        <dbReference type="Proteomes" id="UP000199632"/>
    </source>
</evidence>
<proteinExistence type="predicted"/>
<evidence type="ECO:0000313" key="2">
    <source>
        <dbReference type="EMBL" id="SDY98322.1"/>
    </source>
</evidence>
<organism evidence="2 3">
    <name type="scientific">Asanoa ishikariensis</name>
    <dbReference type="NCBI Taxonomy" id="137265"/>
    <lineage>
        <taxon>Bacteria</taxon>
        <taxon>Bacillati</taxon>
        <taxon>Actinomycetota</taxon>
        <taxon>Actinomycetes</taxon>
        <taxon>Micromonosporales</taxon>
        <taxon>Micromonosporaceae</taxon>
        <taxon>Asanoa</taxon>
    </lineage>
</organism>
<name>A0A1H3PB01_9ACTN</name>
<feature type="domain" description="ABM" evidence="1">
    <location>
        <begin position="2"/>
        <end position="92"/>
    </location>
</feature>
<dbReference type="InterPro" id="IPR011008">
    <property type="entry name" value="Dimeric_a/b-barrel"/>
</dbReference>
<keyword evidence="3" id="KW-1185">Reference proteome</keyword>
<reference evidence="3" key="1">
    <citation type="submission" date="2016-10" db="EMBL/GenBank/DDBJ databases">
        <authorList>
            <person name="Varghese N."/>
            <person name="Submissions S."/>
        </authorList>
    </citation>
    <scope>NUCLEOTIDE SEQUENCE [LARGE SCALE GENOMIC DNA]</scope>
    <source>
        <strain evidence="3">DSM 44718</strain>
    </source>
</reference>
<dbReference type="GO" id="GO:0004497">
    <property type="term" value="F:monooxygenase activity"/>
    <property type="evidence" value="ECO:0007669"/>
    <property type="project" value="UniProtKB-KW"/>
</dbReference>
<keyword evidence="2" id="KW-0560">Oxidoreductase</keyword>